<evidence type="ECO:0000313" key="1">
    <source>
        <dbReference type="EMBL" id="GAE02124.1"/>
    </source>
</evidence>
<dbReference type="AlphaFoldDB" id="A0A0S6U639"/>
<organism evidence="1">
    <name type="scientific">Clostridium botulinum B str. Osaka05</name>
    <dbReference type="NCBI Taxonomy" id="1407017"/>
    <lineage>
        <taxon>Bacteria</taxon>
        <taxon>Bacillati</taxon>
        <taxon>Bacillota</taxon>
        <taxon>Clostridia</taxon>
        <taxon>Eubacteriales</taxon>
        <taxon>Clostridiaceae</taxon>
        <taxon>Clostridium</taxon>
    </lineage>
</organism>
<proteinExistence type="predicted"/>
<dbReference type="EMBL" id="DF384213">
    <property type="protein sequence ID" value="GAE02124.1"/>
    <property type="molecule type" value="Genomic_DNA"/>
</dbReference>
<gene>
    <name evidence="1" type="ORF">CBO05C_1814</name>
</gene>
<protein>
    <submittedName>
        <fullName evidence="1">Uncharacterized protein</fullName>
    </submittedName>
</protein>
<reference evidence="1" key="1">
    <citation type="submission" date="2013-10" db="EMBL/GenBank/DDBJ databases">
        <title>Draft genome sequence of Clostridium botulinum type B strain Osaka05.</title>
        <authorList>
            <person name="Sakaguchi Y."/>
            <person name="Hosomi K."/>
            <person name="Uchiyama J."/>
            <person name="Ogura Y."/>
            <person name="Sakaguchi M."/>
            <person name="Kohda T."/>
            <person name="Mukamoto M."/>
            <person name="Misawa N."/>
            <person name="Matsuzaki S."/>
            <person name="Hayashi T."/>
            <person name="Kozaki S."/>
        </authorList>
    </citation>
    <scope>NUCLEOTIDE SEQUENCE</scope>
    <source>
        <strain evidence="1">Osaka05</strain>
    </source>
</reference>
<sequence length="46" mass="5208">MAANTPITAPVPIFEDNEIERAFLTLLNSILLESFLLITLKNFFLL</sequence>
<dbReference type="Proteomes" id="UP000054164">
    <property type="component" value="Unassembled WGS sequence"/>
</dbReference>
<name>A0A0S6U639_CLOBO</name>
<accession>A0A0S6U639</accession>
<dbReference type="HOGENOM" id="CLU_3181962_0_0_9"/>